<reference evidence="1" key="1">
    <citation type="submission" date="2023-05" db="EMBL/GenBank/DDBJ databases">
        <authorList>
            <consortium name="ELIXIR-Norway"/>
        </authorList>
    </citation>
    <scope>NUCLEOTIDE SEQUENCE</scope>
</reference>
<gene>
    <name evidence="1" type="ORF">MRATA1EN22A_LOCUS21497</name>
</gene>
<evidence type="ECO:0000313" key="1">
    <source>
        <dbReference type="EMBL" id="CAN0489106.1"/>
    </source>
</evidence>
<name>A0AC59ZRC5_RANTA</name>
<reference evidence="1" key="2">
    <citation type="submission" date="2025-03" db="EMBL/GenBank/DDBJ databases">
        <authorList>
            <consortium name="ELIXIR-Norway"/>
            <consortium name="Elixir Norway"/>
        </authorList>
    </citation>
    <scope>NUCLEOTIDE SEQUENCE</scope>
</reference>
<evidence type="ECO:0000313" key="2">
    <source>
        <dbReference type="Proteomes" id="UP001162501"/>
    </source>
</evidence>
<accession>A0AC59ZRC5</accession>
<sequence>MIRRRHGNEAGGLPCRPGREASRERRSEAPRAGRGGSGLQGGVGEHPAVLAEGSWWRRLSVCLRAYCRTRRSSLRPPWESPAATAQPAPAGPPVLGHLLEAQR</sequence>
<organism evidence="1 2">
    <name type="scientific">Rangifer tarandus platyrhynchus</name>
    <name type="common">Svalbard reindeer</name>
    <dbReference type="NCBI Taxonomy" id="3082113"/>
    <lineage>
        <taxon>Eukaryota</taxon>
        <taxon>Metazoa</taxon>
        <taxon>Chordata</taxon>
        <taxon>Craniata</taxon>
        <taxon>Vertebrata</taxon>
        <taxon>Euteleostomi</taxon>
        <taxon>Mammalia</taxon>
        <taxon>Eutheria</taxon>
        <taxon>Laurasiatheria</taxon>
        <taxon>Artiodactyla</taxon>
        <taxon>Ruminantia</taxon>
        <taxon>Pecora</taxon>
        <taxon>Cervidae</taxon>
        <taxon>Odocoileinae</taxon>
        <taxon>Rangifer</taxon>
    </lineage>
</organism>
<proteinExistence type="predicted"/>
<dbReference type="EMBL" id="OX596117">
    <property type="protein sequence ID" value="CAN0489106.1"/>
    <property type="molecule type" value="Genomic_DNA"/>
</dbReference>
<dbReference type="Proteomes" id="UP001162501">
    <property type="component" value="Chromosome 33"/>
</dbReference>
<protein>
    <submittedName>
        <fullName evidence="1">Uncharacterized protein</fullName>
    </submittedName>
</protein>